<feature type="chain" id="PRO_5015861096" description="PepSY domain-containing protein" evidence="2">
    <location>
        <begin position="40"/>
        <end position="203"/>
    </location>
</feature>
<evidence type="ECO:0008006" key="5">
    <source>
        <dbReference type="Google" id="ProtNLM"/>
    </source>
</evidence>
<proteinExistence type="predicted"/>
<organism evidence="3 4">
    <name type="scientific">Novosphingobium pentaromativorans</name>
    <dbReference type="NCBI Taxonomy" id="205844"/>
    <lineage>
        <taxon>Bacteria</taxon>
        <taxon>Pseudomonadati</taxon>
        <taxon>Pseudomonadota</taxon>
        <taxon>Alphaproteobacteria</taxon>
        <taxon>Sphingomonadales</taxon>
        <taxon>Sphingomonadaceae</taxon>
        <taxon>Novosphingobium</taxon>
    </lineage>
</organism>
<evidence type="ECO:0000256" key="1">
    <source>
        <dbReference type="SAM" id="MobiDB-lite"/>
    </source>
</evidence>
<gene>
    <name evidence="3" type="ORF">DI555_20750</name>
</gene>
<feature type="compositionally biased region" description="Basic and acidic residues" evidence="1">
    <location>
        <begin position="109"/>
        <end position="125"/>
    </location>
</feature>
<protein>
    <recommendedName>
        <fullName evidence="5">PepSY domain-containing protein</fullName>
    </recommendedName>
</protein>
<comment type="caution">
    <text evidence="3">The sequence shown here is derived from an EMBL/GenBank/DDBJ whole genome shotgun (WGS) entry which is preliminary data.</text>
</comment>
<keyword evidence="2" id="KW-0732">Signal</keyword>
<dbReference type="Proteomes" id="UP000249082">
    <property type="component" value="Unassembled WGS sequence"/>
</dbReference>
<reference evidence="3 4" key="1">
    <citation type="submission" date="2017-08" db="EMBL/GenBank/DDBJ databases">
        <title>Infants hospitalized years apart are colonized by the same room-sourced microbial strains.</title>
        <authorList>
            <person name="Brooks B."/>
            <person name="Olm M.R."/>
            <person name="Firek B.A."/>
            <person name="Baker R."/>
            <person name="Thomas B.C."/>
            <person name="Morowitz M.J."/>
            <person name="Banfield J.F."/>
        </authorList>
    </citation>
    <scope>NUCLEOTIDE SEQUENCE [LARGE SCALE GENOMIC DNA]</scope>
    <source>
        <strain evidence="3">S2_005_002_R2_33</strain>
    </source>
</reference>
<sequence length="203" mass="22580">MKTGTFQEATKKVFHMRILPRSAAVAALAALLAPSLTHAQSTGLEDMVGARAAQADAEIQRRGYRNVGGEKGDDRSYAYWWSEARHQCVSIATKDGRFDSVMPTTPPDCRQDARSDHPRSSDRGPIHPPVHHGYVAADELSRICRNEAAAAFDRRPSEVTANAPIQQRSGYLVQGWYDRRDASKGTKFFNCRFDIDGRFLTVN</sequence>
<dbReference type="EMBL" id="QFPX01000024">
    <property type="protein sequence ID" value="PZQ51830.1"/>
    <property type="molecule type" value="Genomic_DNA"/>
</dbReference>
<feature type="region of interest" description="Disordered" evidence="1">
    <location>
        <begin position="97"/>
        <end position="130"/>
    </location>
</feature>
<evidence type="ECO:0000313" key="4">
    <source>
        <dbReference type="Proteomes" id="UP000249082"/>
    </source>
</evidence>
<name>A0A2W5QK31_9SPHN</name>
<feature type="signal peptide" evidence="2">
    <location>
        <begin position="1"/>
        <end position="39"/>
    </location>
</feature>
<accession>A0A2W5QK31</accession>
<dbReference type="AlphaFoldDB" id="A0A2W5QK31"/>
<evidence type="ECO:0000313" key="3">
    <source>
        <dbReference type="EMBL" id="PZQ51830.1"/>
    </source>
</evidence>
<evidence type="ECO:0000256" key="2">
    <source>
        <dbReference type="SAM" id="SignalP"/>
    </source>
</evidence>